<dbReference type="EMBL" id="JADBEL010000005">
    <property type="protein sequence ID" value="MBE1554218.1"/>
    <property type="molecule type" value="Genomic_DNA"/>
</dbReference>
<dbReference type="PANTHER" id="PTHR21600">
    <property type="entry name" value="MITOCHONDRIAL RNA PSEUDOURIDINE SYNTHASE"/>
    <property type="match status" value="1"/>
</dbReference>
<evidence type="ECO:0000256" key="3">
    <source>
        <dbReference type="ARBA" id="ARBA00023235"/>
    </source>
</evidence>
<proteinExistence type="inferred from homology"/>
<dbReference type="InterPro" id="IPR006225">
    <property type="entry name" value="PsdUridine_synth_RluC/D"/>
</dbReference>
<evidence type="ECO:0000256" key="6">
    <source>
        <dbReference type="RuleBase" id="RU362028"/>
    </source>
</evidence>
<name>A0A927MHZ1_9BACL</name>
<evidence type="ECO:0000256" key="1">
    <source>
        <dbReference type="ARBA" id="ARBA00000073"/>
    </source>
</evidence>
<dbReference type="SUPFAM" id="SSF55174">
    <property type="entry name" value="Alpha-L RNA-binding motif"/>
    <property type="match status" value="1"/>
</dbReference>
<dbReference type="GO" id="GO:0003723">
    <property type="term" value="F:RNA binding"/>
    <property type="evidence" value="ECO:0007669"/>
    <property type="project" value="UniProtKB-KW"/>
</dbReference>
<dbReference type="InterPro" id="IPR050188">
    <property type="entry name" value="RluA_PseudoU_synthase"/>
</dbReference>
<dbReference type="PROSITE" id="PS01129">
    <property type="entry name" value="PSI_RLU"/>
    <property type="match status" value="1"/>
</dbReference>
<dbReference type="AlphaFoldDB" id="A0A927MHZ1"/>
<comment type="function">
    <text evidence="6">Responsible for synthesis of pseudouridine from uracil.</text>
</comment>
<comment type="similarity">
    <text evidence="2 6">Belongs to the pseudouridine synthase RluA family.</text>
</comment>
<comment type="catalytic activity">
    <reaction evidence="1 6">
        <text>a uridine in RNA = a pseudouridine in RNA</text>
        <dbReference type="Rhea" id="RHEA:48348"/>
        <dbReference type="Rhea" id="RHEA-COMP:12068"/>
        <dbReference type="Rhea" id="RHEA-COMP:12069"/>
        <dbReference type="ChEBI" id="CHEBI:65314"/>
        <dbReference type="ChEBI" id="CHEBI:65315"/>
    </reaction>
</comment>
<comment type="caution">
    <text evidence="8">The sequence shown here is derived from an EMBL/GenBank/DDBJ whole genome shotgun (WGS) entry which is preliminary data.</text>
</comment>
<keyword evidence="9" id="KW-1185">Reference proteome</keyword>
<dbReference type="RefSeq" id="WP_192598016.1">
    <property type="nucleotide sequence ID" value="NZ_JADBEL010000005.1"/>
</dbReference>
<dbReference type="Gene3D" id="3.10.290.10">
    <property type="entry name" value="RNA-binding S4 domain"/>
    <property type="match status" value="1"/>
</dbReference>
<dbReference type="PANTHER" id="PTHR21600:SF44">
    <property type="entry name" value="RIBOSOMAL LARGE SUBUNIT PSEUDOURIDINE SYNTHASE D"/>
    <property type="match status" value="1"/>
</dbReference>
<dbReference type="InterPro" id="IPR006145">
    <property type="entry name" value="PsdUridine_synth_RsuA/RluA"/>
</dbReference>
<dbReference type="PROSITE" id="PS50889">
    <property type="entry name" value="S4"/>
    <property type="match status" value="1"/>
</dbReference>
<dbReference type="NCBIfam" id="TIGR00005">
    <property type="entry name" value="rluA_subfam"/>
    <property type="match status" value="1"/>
</dbReference>
<dbReference type="GO" id="GO:0009982">
    <property type="term" value="F:pseudouridine synthase activity"/>
    <property type="evidence" value="ECO:0007669"/>
    <property type="project" value="InterPro"/>
</dbReference>
<accession>A0A927MHZ1</accession>
<reference evidence="8" key="1">
    <citation type="submission" date="2020-10" db="EMBL/GenBank/DDBJ databases">
        <title>Genomic Encyclopedia of Type Strains, Phase IV (KMG-IV): sequencing the most valuable type-strain genomes for metagenomic binning, comparative biology and taxonomic classification.</title>
        <authorList>
            <person name="Goeker M."/>
        </authorList>
    </citation>
    <scope>NUCLEOTIDE SEQUENCE</scope>
    <source>
        <strain evidence="8">DSM 13886</strain>
    </source>
</reference>
<feature type="active site" evidence="4">
    <location>
        <position position="143"/>
    </location>
</feature>
<dbReference type="EC" id="5.4.99.-" evidence="6"/>
<keyword evidence="5" id="KW-0694">RNA-binding</keyword>
<dbReference type="Pfam" id="PF00849">
    <property type="entry name" value="PseudoU_synth_2"/>
    <property type="match status" value="1"/>
</dbReference>
<dbReference type="Proteomes" id="UP000658225">
    <property type="component" value="Unassembled WGS sequence"/>
</dbReference>
<dbReference type="InterPro" id="IPR036986">
    <property type="entry name" value="S4_RNA-bd_sf"/>
</dbReference>
<gene>
    <name evidence="8" type="ORF">H4683_001293</name>
</gene>
<evidence type="ECO:0000313" key="9">
    <source>
        <dbReference type="Proteomes" id="UP000658225"/>
    </source>
</evidence>
<evidence type="ECO:0000256" key="4">
    <source>
        <dbReference type="PIRSR" id="PIRSR606225-1"/>
    </source>
</evidence>
<dbReference type="CDD" id="cd00165">
    <property type="entry name" value="S4"/>
    <property type="match status" value="1"/>
</dbReference>
<dbReference type="CDD" id="cd02869">
    <property type="entry name" value="PseudoU_synth_RluA_like"/>
    <property type="match status" value="1"/>
</dbReference>
<evidence type="ECO:0000259" key="7">
    <source>
        <dbReference type="Pfam" id="PF00849"/>
    </source>
</evidence>
<protein>
    <recommendedName>
        <fullName evidence="6">Pseudouridine synthase</fullName>
        <ecNumber evidence="6">5.4.99.-</ecNumber>
    </recommendedName>
</protein>
<keyword evidence="3 6" id="KW-0413">Isomerase</keyword>
<evidence type="ECO:0000256" key="5">
    <source>
        <dbReference type="PROSITE-ProRule" id="PRU00182"/>
    </source>
</evidence>
<dbReference type="InterPro" id="IPR020103">
    <property type="entry name" value="PsdUridine_synth_cat_dom_sf"/>
</dbReference>
<sequence>MRKNHKNSPNRNTDSSIYKVEEPIELLPFLIKMMTKSSRNSVKSVLTRGQVTVDGKMIKQHNHPLQIGQTVAILKNQAAMKEDALVGIEILYEDDVLIAVNKDAGILSVAAKNEEEMTAYRQIKQYVKKENLKNRVFVVHRLDRDTSGVMLFAKSEDIKKKLQEAWNEVVKERTYTALVEGVVRKKEGTISSWLKESKTFKVHSNPTDNGGQHAITHYKTLQSNKQFTLLQVQLETGRKNQIRVHMEELGHPVVGDKKYGSTINPIKRLGLHATALALVHPTTGELIRFQADAPKNFISKTK</sequence>
<feature type="domain" description="Pseudouridine synthase RsuA/RluA-like" evidence="7">
    <location>
        <begin position="97"/>
        <end position="247"/>
    </location>
</feature>
<dbReference type="InterPro" id="IPR006224">
    <property type="entry name" value="PsdUridine_synth_RluA-like_CS"/>
</dbReference>
<dbReference type="GO" id="GO:0140098">
    <property type="term" value="F:catalytic activity, acting on RNA"/>
    <property type="evidence" value="ECO:0007669"/>
    <property type="project" value="UniProtKB-ARBA"/>
</dbReference>
<dbReference type="SUPFAM" id="SSF55120">
    <property type="entry name" value="Pseudouridine synthase"/>
    <property type="match status" value="1"/>
</dbReference>
<organism evidence="8 9">
    <name type="scientific">Sporosarcina limicola</name>
    <dbReference type="NCBI Taxonomy" id="34101"/>
    <lineage>
        <taxon>Bacteria</taxon>
        <taxon>Bacillati</taxon>
        <taxon>Bacillota</taxon>
        <taxon>Bacilli</taxon>
        <taxon>Bacillales</taxon>
        <taxon>Caryophanaceae</taxon>
        <taxon>Sporosarcina</taxon>
    </lineage>
</organism>
<evidence type="ECO:0000313" key="8">
    <source>
        <dbReference type="EMBL" id="MBE1554218.1"/>
    </source>
</evidence>
<dbReference type="GO" id="GO:0000455">
    <property type="term" value="P:enzyme-directed rRNA pseudouridine synthesis"/>
    <property type="evidence" value="ECO:0007669"/>
    <property type="project" value="TreeGrafter"/>
</dbReference>
<dbReference type="Gene3D" id="3.30.2350.10">
    <property type="entry name" value="Pseudouridine synthase"/>
    <property type="match status" value="1"/>
</dbReference>
<evidence type="ECO:0000256" key="2">
    <source>
        <dbReference type="ARBA" id="ARBA00010876"/>
    </source>
</evidence>